<accession>A0ABV8LZZ0</accession>
<dbReference type="Gene3D" id="3.30.70.2450">
    <property type="match status" value="1"/>
</dbReference>
<organism evidence="6 7">
    <name type="scientific">Hamadaea flava</name>
    <dbReference type="NCBI Taxonomy" id="1742688"/>
    <lineage>
        <taxon>Bacteria</taxon>
        <taxon>Bacillati</taxon>
        <taxon>Actinomycetota</taxon>
        <taxon>Actinomycetes</taxon>
        <taxon>Micromonosporales</taxon>
        <taxon>Micromonosporaceae</taxon>
        <taxon>Hamadaea</taxon>
    </lineage>
</organism>
<feature type="region of interest" description="Disordered" evidence="4">
    <location>
        <begin position="379"/>
        <end position="398"/>
    </location>
</feature>
<evidence type="ECO:0000256" key="1">
    <source>
        <dbReference type="ARBA" id="ARBA00001974"/>
    </source>
</evidence>
<dbReference type="EMBL" id="JBHSAY010000027">
    <property type="protein sequence ID" value="MFC4135894.1"/>
    <property type="molecule type" value="Genomic_DNA"/>
</dbReference>
<comment type="caution">
    <text evidence="6">The sequence shown here is derived from an EMBL/GenBank/DDBJ whole genome shotgun (WGS) entry which is preliminary data.</text>
</comment>
<dbReference type="GO" id="GO:0004497">
    <property type="term" value="F:monooxygenase activity"/>
    <property type="evidence" value="ECO:0007669"/>
    <property type="project" value="UniProtKB-KW"/>
</dbReference>
<dbReference type="InterPro" id="IPR036188">
    <property type="entry name" value="FAD/NAD-bd_sf"/>
</dbReference>
<dbReference type="Pfam" id="PF21274">
    <property type="entry name" value="Rng_hyd_C"/>
    <property type="match status" value="1"/>
</dbReference>
<evidence type="ECO:0000259" key="5">
    <source>
        <dbReference type="Pfam" id="PF01494"/>
    </source>
</evidence>
<dbReference type="Gene3D" id="3.50.50.60">
    <property type="entry name" value="FAD/NAD(P)-binding domain"/>
    <property type="match status" value="1"/>
</dbReference>
<keyword evidence="6" id="KW-0560">Oxidoreductase</keyword>
<dbReference type="SUPFAM" id="SSF51905">
    <property type="entry name" value="FAD/NAD(P)-binding domain"/>
    <property type="match status" value="1"/>
</dbReference>
<feature type="domain" description="FAD-binding" evidence="5">
    <location>
        <begin position="5"/>
        <end position="344"/>
    </location>
</feature>
<dbReference type="PRINTS" id="PR00420">
    <property type="entry name" value="RNGMNOXGNASE"/>
</dbReference>
<evidence type="ECO:0000256" key="4">
    <source>
        <dbReference type="SAM" id="MobiDB-lite"/>
    </source>
</evidence>
<name>A0ABV8LZZ0_9ACTN</name>
<dbReference type="Pfam" id="PF01494">
    <property type="entry name" value="FAD_binding_3"/>
    <property type="match status" value="1"/>
</dbReference>
<evidence type="ECO:0000313" key="7">
    <source>
        <dbReference type="Proteomes" id="UP001595816"/>
    </source>
</evidence>
<dbReference type="RefSeq" id="WP_275978215.1">
    <property type="nucleotide sequence ID" value="NZ_JAMZDZ010000001.1"/>
</dbReference>
<dbReference type="PANTHER" id="PTHR43004:SF19">
    <property type="entry name" value="BINDING MONOOXYGENASE, PUTATIVE (JCVI)-RELATED"/>
    <property type="match status" value="1"/>
</dbReference>
<evidence type="ECO:0000313" key="6">
    <source>
        <dbReference type="EMBL" id="MFC4135894.1"/>
    </source>
</evidence>
<dbReference type="InterPro" id="IPR050641">
    <property type="entry name" value="RIFMO-like"/>
</dbReference>
<evidence type="ECO:0000256" key="3">
    <source>
        <dbReference type="ARBA" id="ARBA00022827"/>
    </source>
</evidence>
<reference evidence="7" key="1">
    <citation type="journal article" date="2019" name="Int. J. Syst. Evol. Microbiol.">
        <title>The Global Catalogue of Microorganisms (GCM) 10K type strain sequencing project: providing services to taxonomists for standard genome sequencing and annotation.</title>
        <authorList>
            <consortium name="The Broad Institute Genomics Platform"/>
            <consortium name="The Broad Institute Genome Sequencing Center for Infectious Disease"/>
            <person name="Wu L."/>
            <person name="Ma J."/>
        </authorList>
    </citation>
    <scope>NUCLEOTIDE SEQUENCE [LARGE SCALE GENOMIC DNA]</scope>
    <source>
        <strain evidence="7">CGMCC 4.7289</strain>
    </source>
</reference>
<keyword evidence="7" id="KW-1185">Reference proteome</keyword>
<dbReference type="NCBIfam" id="NF004832">
    <property type="entry name" value="PRK06184.1"/>
    <property type="match status" value="1"/>
</dbReference>
<proteinExistence type="predicted"/>
<gene>
    <name evidence="6" type="ORF">ACFOZ4_35260</name>
</gene>
<keyword evidence="2" id="KW-0285">Flavoprotein</keyword>
<dbReference type="Gene3D" id="3.40.30.120">
    <property type="match status" value="1"/>
</dbReference>
<keyword evidence="6" id="KW-0503">Monooxygenase</keyword>
<dbReference type="Proteomes" id="UP001595816">
    <property type="component" value="Unassembled WGS sequence"/>
</dbReference>
<dbReference type="PANTHER" id="PTHR43004">
    <property type="entry name" value="TRK SYSTEM POTASSIUM UPTAKE PROTEIN"/>
    <property type="match status" value="1"/>
</dbReference>
<dbReference type="InterPro" id="IPR002938">
    <property type="entry name" value="FAD-bd"/>
</dbReference>
<protein>
    <submittedName>
        <fullName evidence="6">FAD-dependent monooxygenase</fullName>
    </submittedName>
</protein>
<evidence type="ECO:0000256" key="2">
    <source>
        <dbReference type="ARBA" id="ARBA00022630"/>
    </source>
</evidence>
<comment type="cofactor">
    <cofactor evidence="1">
        <name>FAD</name>
        <dbReference type="ChEBI" id="CHEBI:57692"/>
    </cofactor>
</comment>
<keyword evidence="3" id="KW-0274">FAD</keyword>
<sequence>MPSQVDVLVVGAGPAGLVLACDLARRGVDVGIISASSGGFPGSRAKGVQPRTQEVLDDLGVLPALRSRGALYPKLGLHLGPLVIPKTMMKLHRESDAVPFPNVMLVAQNDTDEVLRDRLSELGIQVQFDSRLTALTQDEGGVTATVEVAGRVETIRARYVVGADGGASTVRNAVGIEFAGTTDDSDRMVVADLGLRGLSRSCWHIWPGLLGTRFMALCPMPTGSDAFQLMLKVAPSAEPELTIEQLQKTITGFPGARHVIVDEVRWTSVWRPNIRLAQHYRQRRVLLVGDAAHVHPPTGAQGLNTGIQDSYNLGWKLAQVLAGAPQPLLDSYEAERQPIAARVLGLSSELYASMKGRPTAAMSRGDEERQLSLSYRDGPLAAEATDSRPGLRAGDRMPGVRWRNPDGTSQHLFDHLRGPHFTLLAIGEGEPDRLAGIAWPGSGAPLRIIQIKSEQARAVAHDLGVQAPVDVLVRPDGYVAFVAHGTLAADLAAFAALALP</sequence>